<evidence type="ECO:0000313" key="1">
    <source>
        <dbReference type="EMBL" id="KAJ9091571.1"/>
    </source>
</evidence>
<organism evidence="1 2">
    <name type="scientific">Naganishia cerealis</name>
    <dbReference type="NCBI Taxonomy" id="610337"/>
    <lineage>
        <taxon>Eukaryota</taxon>
        <taxon>Fungi</taxon>
        <taxon>Dikarya</taxon>
        <taxon>Basidiomycota</taxon>
        <taxon>Agaricomycotina</taxon>
        <taxon>Tremellomycetes</taxon>
        <taxon>Filobasidiales</taxon>
        <taxon>Filobasidiaceae</taxon>
        <taxon>Naganishia</taxon>
    </lineage>
</organism>
<accession>A0ACC2UYL7</accession>
<reference evidence="1" key="1">
    <citation type="submission" date="2023-04" db="EMBL/GenBank/DDBJ databases">
        <title>Draft Genome sequencing of Naganishia species isolated from polar environments using Oxford Nanopore Technology.</title>
        <authorList>
            <person name="Leo P."/>
            <person name="Venkateswaran K."/>
        </authorList>
    </citation>
    <scope>NUCLEOTIDE SEQUENCE</scope>
    <source>
        <strain evidence="1">MNA-CCFEE 5261</strain>
    </source>
</reference>
<proteinExistence type="predicted"/>
<evidence type="ECO:0000313" key="2">
    <source>
        <dbReference type="Proteomes" id="UP001241377"/>
    </source>
</evidence>
<protein>
    <submittedName>
        <fullName evidence="1">Uncharacterized protein</fullName>
    </submittedName>
</protein>
<dbReference type="EMBL" id="JASBWR010000147">
    <property type="protein sequence ID" value="KAJ9091571.1"/>
    <property type="molecule type" value="Genomic_DNA"/>
</dbReference>
<keyword evidence="2" id="KW-1185">Reference proteome</keyword>
<sequence length="355" mass="39857">MPLNNLRAAFRPAVRATRGAATSANSACQLAFDTVEPQEHDKQLVGQSLVICHGLFGSKQNWRSLSKTFAKRLGVPVYTVDLRNHGHSPHVRPHDYSHMAQDLSRFMRERGLAERGGVNLLGHSMQDLTRVSPTLRLCVGRLLMNHITCVLSARLLAHRFEAYTKGMQEIEDAKLRTKAEGDKLLQTYEKVCSCSWVQHSSHYTDDSFPHLPPPLRMYEPPQSLPTRQFLLTNALTDPTSQTLRFRIPLDILRDSIPSIGEFPYVPPSAAAIPEAMREERETASWSGPTLFIKGAHSKYINARNLPICRAFFPNMEMETLEAGHWVHAERPREFVDAVERFIRANTAKAAAAAAA</sequence>
<gene>
    <name evidence="1" type="ORF">QFC19_009027</name>
</gene>
<dbReference type="Proteomes" id="UP001241377">
    <property type="component" value="Unassembled WGS sequence"/>
</dbReference>
<name>A0ACC2UYL7_9TREE</name>
<comment type="caution">
    <text evidence="1">The sequence shown here is derived from an EMBL/GenBank/DDBJ whole genome shotgun (WGS) entry which is preliminary data.</text>
</comment>